<dbReference type="NCBIfam" id="TIGR02937">
    <property type="entry name" value="sigma70-ECF"/>
    <property type="match status" value="1"/>
</dbReference>
<dbReference type="Proteomes" id="UP000199052">
    <property type="component" value="Unassembled WGS sequence"/>
</dbReference>
<dbReference type="InterPro" id="IPR007630">
    <property type="entry name" value="RNA_pol_sigma70_r4"/>
</dbReference>
<keyword evidence="2" id="KW-0731">Sigma factor</keyword>
<feature type="domain" description="RNA polymerase sigma-70 region 3" evidence="6">
    <location>
        <begin position="134"/>
        <end position="204"/>
    </location>
</feature>
<dbReference type="PANTHER" id="PTHR30385:SF4">
    <property type="entry name" value="RNA POLYMERASE SIGMA-E FACTOR"/>
    <property type="match status" value="1"/>
</dbReference>
<evidence type="ECO:0000313" key="9">
    <source>
        <dbReference type="EMBL" id="NYH84268.1"/>
    </source>
</evidence>
<evidence type="ECO:0000256" key="1">
    <source>
        <dbReference type="ARBA" id="ARBA00023015"/>
    </source>
</evidence>
<dbReference type="InterPro" id="IPR007627">
    <property type="entry name" value="RNA_pol_sigma70_r2"/>
</dbReference>
<dbReference type="Pfam" id="PF04545">
    <property type="entry name" value="Sigma70_r4"/>
    <property type="match status" value="1"/>
</dbReference>
<feature type="compositionally biased region" description="Polar residues" evidence="5">
    <location>
        <begin position="291"/>
        <end position="303"/>
    </location>
</feature>
<dbReference type="Pfam" id="PF04542">
    <property type="entry name" value="Sigma70_r2"/>
    <property type="match status" value="1"/>
</dbReference>
<evidence type="ECO:0000313" key="11">
    <source>
        <dbReference type="Proteomes" id="UP000199052"/>
    </source>
</evidence>
<keyword evidence="3" id="KW-0238">DNA-binding</keyword>
<dbReference type="EMBL" id="JACBZA010000001">
    <property type="protein sequence ID" value="NYH84268.1"/>
    <property type="molecule type" value="Genomic_DNA"/>
</dbReference>
<feature type="compositionally biased region" description="Basic and acidic residues" evidence="5">
    <location>
        <begin position="13"/>
        <end position="23"/>
    </location>
</feature>
<gene>
    <name evidence="9" type="ORF">FHR37_003119</name>
    <name evidence="10" type="ORF">SAMN05421678_12159</name>
</gene>
<dbReference type="GO" id="GO:0003677">
    <property type="term" value="F:DNA binding"/>
    <property type="evidence" value="ECO:0007669"/>
    <property type="project" value="UniProtKB-KW"/>
</dbReference>
<reference evidence="10 11" key="1">
    <citation type="submission" date="2016-10" db="EMBL/GenBank/DDBJ databases">
        <authorList>
            <person name="de Groot N.N."/>
        </authorList>
    </citation>
    <scope>NUCLEOTIDE SEQUENCE [LARGE SCALE GENOMIC DNA]</scope>
    <source>
        <strain evidence="10 11">CPCC 202808</strain>
    </source>
</reference>
<dbReference type="GO" id="GO:0016987">
    <property type="term" value="F:sigma factor activity"/>
    <property type="evidence" value="ECO:0007669"/>
    <property type="project" value="UniProtKB-KW"/>
</dbReference>
<evidence type="ECO:0000313" key="10">
    <source>
        <dbReference type="EMBL" id="SFH55588.1"/>
    </source>
</evidence>
<evidence type="ECO:0000259" key="7">
    <source>
        <dbReference type="Pfam" id="PF04542"/>
    </source>
</evidence>
<accession>A0A1I3AZR5</accession>
<feature type="domain" description="RNA polymerase sigma-70 region 2" evidence="7">
    <location>
        <begin position="54"/>
        <end position="121"/>
    </location>
</feature>
<dbReference type="EMBL" id="FOOI01000021">
    <property type="protein sequence ID" value="SFH55588.1"/>
    <property type="molecule type" value="Genomic_DNA"/>
</dbReference>
<protein>
    <submittedName>
        <fullName evidence="10">RNA polymerase sigma-B factor</fullName>
    </submittedName>
</protein>
<dbReference type="GO" id="GO:0006352">
    <property type="term" value="P:DNA-templated transcription initiation"/>
    <property type="evidence" value="ECO:0007669"/>
    <property type="project" value="InterPro"/>
</dbReference>
<organism evidence="10 11">
    <name type="scientific">Actinopolymorpha cephalotaxi</name>
    <dbReference type="NCBI Taxonomy" id="504797"/>
    <lineage>
        <taxon>Bacteria</taxon>
        <taxon>Bacillati</taxon>
        <taxon>Actinomycetota</taxon>
        <taxon>Actinomycetes</taxon>
        <taxon>Propionibacteriales</taxon>
        <taxon>Actinopolymorphaceae</taxon>
        <taxon>Actinopolymorpha</taxon>
    </lineage>
</organism>
<dbReference type="Gene3D" id="1.10.10.10">
    <property type="entry name" value="Winged helix-like DNA-binding domain superfamily/Winged helix DNA-binding domain"/>
    <property type="match status" value="2"/>
</dbReference>
<dbReference type="PANTHER" id="PTHR30385">
    <property type="entry name" value="SIGMA FACTOR F FLAGELLAR"/>
    <property type="match status" value="1"/>
</dbReference>
<dbReference type="Proteomes" id="UP000533017">
    <property type="component" value="Unassembled WGS sequence"/>
</dbReference>
<feature type="region of interest" description="Disordered" evidence="5">
    <location>
        <begin position="279"/>
        <end position="317"/>
    </location>
</feature>
<evidence type="ECO:0000256" key="3">
    <source>
        <dbReference type="ARBA" id="ARBA00023125"/>
    </source>
</evidence>
<dbReference type="CDD" id="cd06171">
    <property type="entry name" value="Sigma70_r4"/>
    <property type="match status" value="1"/>
</dbReference>
<dbReference type="SUPFAM" id="SSF88659">
    <property type="entry name" value="Sigma3 and sigma4 domains of RNA polymerase sigma factors"/>
    <property type="match status" value="2"/>
</dbReference>
<dbReference type="Gene3D" id="1.20.120.1810">
    <property type="match status" value="1"/>
</dbReference>
<dbReference type="Pfam" id="PF04539">
    <property type="entry name" value="Sigma70_r3"/>
    <property type="match status" value="1"/>
</dbReference>
<dbReference type="InterPro" id="IPR013324">
    <property type="entry name" value="RNA_pol_sigma_r3/r4-like"/>
</dbReference>
<keyword evidence="12" id="KW-1185">Reference proteome</keyword>
<dbReference type="InterPro" id="IPR013325">
    <property type="entry name" value="RNA_pol_sigma_r2"/>
</dbReference>
<evidence type="ECO:0000259" key="8">
    <source>
        <dbReference type="Pfam" id="PF04545"/>
    </source>
</evidence>
<evidence type="ECO:0000256" key="4">
    <source>
        <dbReference type="ARBA" id="ARBA00023163"/>
    </source>
</evidence>
<dbReference type="AlphaFoldDB" id="A0A1I3AZR5"/>
<evidence type="ECO:0000259" key="6">
    <source>
        <dbReference type="Pfam" id="PF04539"/>
    </source>
</evidence>
<sequence>MPMGQPGTGSADEPGHGRAGDPRAAETARLYHRLAAEDASQALRRQVLEQVVCMHLDLARTLARRFRGRGIADDDLEQVACTALVQVAHSYDVGRGESFLAFAVPSINGTLKRYFRDRGWTVRPPRRLQDLQPRIRAAEEELSNRLGRSPRPREIAEHLGADLGEVVESLTAYGCFTPASLDRPLGHDPGSDGSTLGDRLVSAVDDLAAAEARTVLRPVVSRLNPRDKKILRLRFFEQRTQQEIADVIGVSQMQVSRLIDRILRDLRAGINGGVGHTAPIAGIGRHPTPSTPFGLQRSGNRSATRLRGLPGDMEGGA</sequence>
<dbReference type="InterPro" id="IPR007624">
    <property type="entry name" value="RNA_pol_sigma70_r3"/>
</dbReference>
<feature type="domain" description="RNA polymerase sigma-70 region 4" evidence="8">
    <location>
        <begin position="221"/>
        <end position="268"/>
    </location>
</feature>
<name>A0A1I3AZR5_9ACTN</name>
<keyword evidence="4" id="KW-0804">Transcription</keyword>
<feature type="region of interest" description="Disordered" evidence="5">
    <location>
        <begin position="1"/>
        <end position="23"/>
    </location>
</feature>
<reference evidence="9 12" key="2">
    <citation type="submission" date="2020-07" db="EMBL/GenBank/DDBJ databases">
        <title>Sequencing the genomes of 1000 actinobacteria strains.</title>
        <authorList>
            <person name="Klenk H.-P."/>
        </authorList>
    </citation>
    <scope>NUCLEOTIDE SEQUENCE [LARGE SCALE GENOMIC DNA]</scope>
    <source>
        <strain evidence="9 12">DSM 45117</strain>
    </source>
</reference>
<dbReference type="InterPro" id="IPR014284">
    <property type="entry name" value="RNA_pol_sigma-70_dom"/>
</dbReference>
<proteinExistence type="predicted"/>
<dbReference type="RefSeq" id="WP_237769095.1">
    <property type="nucleotide sequence ID" value="NZ_FOOI01000021.1"/>
</dbReference>
<evidence type="ECO:0000313" key="12">
    <source>
        <dbReference type="Proteomes" id="UP000533017"/>
    </source>
</evidence>
<dbReference type="InterPro" id="IPR036388">
    <property type="entry name" value="WH-like_DNA-bd_sf"/>
</dbReference>
<dbReference type="SUPFAM" id="SSF88946">
    <property type="entry name" value="Sigma2 domain of RNA polymerase sigma factors"/>
    <property type="match status" value="1"/>
</dbReference>
<evidence type="ECO:0000256" key="5">
    <source>
        <dbReference type="SAM" id="MobiDB-lite"/>
    </source>
</evidence>
<keyword evidence="1" id="KW-0805">Transcription regulation</keyword>
<evidence type="ECO:0000256" key="2">
    <source>
        <dbReference type="ARBA" id="ARBA00023082"/>
    </source>
</evidence>
<dbReference type="STRING" id="504797.SAMN05421678_12159"/>